<dbReference type="EMBL" id="JAHMHS010000011">
    <property type="protein sequence ID" value="KAK1729531.1"/>
    <property type="molecule type" value="Genomic_DNA"/>
</dbReference>
<evidence type="ECO:0000313" key="2">
    <source>
        <dbReference type="EMBL" id="KAK1729531.1"/>
    </source>
</evidence>
<feature type="region of interest" description="Disordered" evidence="1">
    <location>
        <begin position="47"/>
        <end position="67"/>
    </location>
</feature>
<dbReference type="Proteomes" id="UP001244207">
    <property type="component" value="Unassembled WGS sequence"/>
</dbReference>
<sequence>MRSRGVGGGVSVYCVCVCVRRGVPPYPCRDDGPKAMSVRLTIVGSTQSERAVRSQTQRARLGKPSSNNPRVSGFIHQHYQPWVFRRVYLGYASHSTGACSGRMRLWRGASQRSHSSIGRDVFPPVTVNQGSVDVPVACLGVAEAGTVGDSQESAGCQLATPIIIDGPSDKWVDDGWSLSKTMWHGWYSSPSCIIAPKIFLHHGIVTVGNISVTLCEEDTYCDGRSSRGVVNYPYSVRNYWLIQNAPVQSYQLCRAHCRGSWTGSRNTSSLNPFPETEFAIVCDLALRRGVPCWAGCCSGVGLFPFCLTPLLQTQRDRIASALSPLVNPEQPWLKVAIALAATVIVQFASGVDRRRRKLSLEHPY</sequence>
<evidence type="ECO:0000256" key="1">
    <source>
        <dbReference type="SAM" id="MobiDB-lite"/>
    </source>
</evidence>
<name>A0AAD8XLE9_GLOAC</name>
<dbReference type="AlphaFoldDB" id="A0AAD8XLE9"/>
<dbReference type="GeneID" id="85394014"/>
<reference evidence="2" key="1">
    <citation type="submission" date="2021-12" db="EMBL/GenBank/DDBJ databases">
        <title>Comparative genomics, transcriptomics and evolutionary studies reveal genomic signatures of adaptation to plant cell wall in hemibiotrophic fungi.</title>
        <authorList>
            <consortium name="DOE Joint Genome Institute"/>
            <person name="Baroncelli R."/>
            <person name="Diaz J.F."/>
            <person name="Benocci T."/>
            <person name="Peng M."/>
            <person name="Battaglia E."/>
            <person name="Haridas S."/>
            <person name="Andreopoulos W."/>
            <person name="Labutti K."/>
            <person name="Pangilinan J."/>
            <person name="Floch G.L."/>
            <person name="Makela M.R."/>
            <person name="Henrissat B."/>
            <person name="Grigoriev I.V."/>
            <person name="Crouch J.A."/>
            <person name="De Vries R.P."/>
            <person name="Sukno S.A."/>
            <person name="Thon M.R."/>
        </authorList>
    </citation>
    <scope>NUCLEOTIDE SEQUENCE</scope>
    <source>
        <strain evidence="2">CBS 112980</strain>
    </source>
</reference>
<proteinExistence type="predicted"/>
<protein>
    <submittedName>
        <fullName evidence="2">Uncharacterized protein</fullName>
    </submittedName>
</protein>
<keyword evidence="3" id="KW-1185">Reference proteome</keyword>
<organism evidence="2 3">
    <name type="scientific">Glomerella acutata</name>
    <name type="common">Colletotrichum acutatum</name>
    <dbReference type="NCBI Taxonomy" id="27357"/>
    <lineage>
        <taxon>Eukaryota</taxon>
        <taxon>Fungi</taxon>
        <taxon>Dikarya</taxon>
        <taxon>Ascomycota</taxon>
        <taxon>Pezizomycotina</taxon>
        <taxon>Sordariomycetes</taxon>
        <taxon>Hypocreomycetidae</taxon>
        <taxon>Glomerellales</taxon>
        <taxon>Glomerellaceae</taxon>
        <taxon>Colletotrichum</taxon>
        <taxon>Colletotrichum acutatum species complex</taxon>
    </lineage>
</organism>
<gene>
    <name evidence="2" type="ORF">BDZ83DRAFT_647823</name>
</gene>
<dbReference type="RefSeq" id="XP_060369586.1">
    <property type="nucleotide sequence ID" value="XM_060510115.1"/>
</dbReference>
<comment type="caution">
    <text evidence="2">The sequence shown here is derived from an EMBL/GenBank/DDBJ whole genome shotgun (WGS) entry which is preliminary data.</text>
</comment>
<evidence type="ECO:0000313" key="3">
    <source>
        <dbReference type="Proteomes" id="UP001244207"/>
    </source>
</evidence>
<accession>A0AAD8XLE9</accession>